<reference evidence="4 5" key="1">
    <citation type="submission" date="2018-01" db="EMBL/GenBank/DDBJ databases">
        <title>Complete genome sequence of Salinigranum rubrum GX10T, an extremely halophilic archaeon isolated from a marine solar saltern.</title>
        <authorList>
            <person name="Han S."/>
        </authorList>
    </citation>
    <scope>NUCLEOTIDE SEQUENCE [LARGE SCALE GENOMIC DNA]</scope>
    <source>
        <strain evidence="4 5">GX10</strain>
    </source>
</reference>
<dbReference type="Pfam" id="PF03972">
    <property type="entry name" value="MmgE_PrpD_N"/>
    <property type="match status" value="1"/>
</dbReference>
<name>A0A2I8VIB0_9EURY</name>
<dbReference type="SUPFAM" id="SSF103378">
    <property type="entry name" value="2-methylcitrate dehydratase PrpD"/>
    <property type="match status" value="1"/>
</dbReference>
<protein>
    <submittedName>
        <fullName evidence="4">MmgE/PrpD family protein</fullName>
    </submittedName>
</protein>
<dbReference type="RefSeq" id="WP_103424476.1">
    <property type="nucleotide sequence ID" value="NZ_CP026309.1"/>
</dbReference>
<dbReference type="Gene3D" id="3.30.1330.120">
    <property type="entry name" value="2-methylcitrate dehydratase PrpD"/>
    <property type="match status" value="1"/>
</dbReference>
<dbReference type="GeneID" id="35591070"/>
<dbReference type="Proteomes" id="UP000236584">
    <property type="component" value="Chromosome"/>
</dbReference>
<dbReference type="InterPro" id="IPR042188">
    <property type="entry name" value="MmgE/PrpD_sf_2"/>
</dbReference>
<dbReference type="EMBL" id="CP026309">
    <property type="protein sequence ID" value="AUV80789.1"/>
    <property type="molecule type" value="Genomic_DNA"/>
</dbReference>
<dbReference type="GO" id="GO:0016829">
    <property type="term" value="F:lyase activity"/>
    <property type="evidence" value="ECO:0007669"/>
    <property type="project" value="InterPro"/>
</dbReference>
<dbReference type="InterPro" id="IPR042183">
    <property type="entry name" value="MmgE/PrpD_sf_1"/>
</dbReference>
<dbReference type="AlphaFoldDB" id="A0A2I8VIB0"/>
<dbReference type="InterPro" id="IPR005656">
    <property type="entry name" value="MmgE_PrpD"/>
</dbReference>
<dbReference type="KEGG" id="srub:C2R22_03235"/>
<gene>
    <name evidence="4" type="ORF">C2R22_03235</name>
</gene>
<dbReference type="InterPro" id="IPR045336">
    <property type="entry name" value="MmgE_PrpD_N"/>
</dbReference>
<dbReference type="Gene3D" id="1.10.4100.10">
    <property type="entry name" value="2-methylcitrate dehydratase PrpD"/>
    <property type="match status" value="1"/>
</dbReference>
<evidence type="ECO:0000259" key="2">
    <source>
        <dbReference type="Pfam" id="PF03972"/>
    </source>
</evidence>
<comment type="similarity">
    <text evidence="1">Belongs to the PrpD family.</text>
</comment>
<evidence type="ECO:0000256" key="1">
    <source>
        <dbReference type="ARBA" id="ARBA00006174"/>
    </source>
</evidence>
<keyword evidence="5" id="KW-1185">Reference proteome</keyword>
<feature type="domain" description="MmgE/PrpD C-terminal" evidence="3">
    <location>
        <begin position="266"/>
        <end position="430"/>
    </location>
</feature>
<proteinExistence type="inferred from homology"/>
<feature type="domain" description="MmgE/PrpD N-terminal" evidence="2">
    <location>
        <begin position="6"/>
        <end position="244"/>
    </location>
</feature>
<dbReference type="PANTHER" id="PTHR16943">
    <property type="entry name" value="2-METHYLCITRATE DEHYDRATASE-RELATED"/>
    <property type="match status" value="1"/>
</dbReference>
<evidence type="ECO:0000313" key="5">
    <source>
        <dbReference type="Proteomes" id="UP000236584"/>
    </source>
</evidence>
<dbReference type="OrthoDB" id="43639at2157"/>
<dbReference type="InterPro" id="IPR045337">
    <property type="entry name" value="MmgE_PrpD_C"/>
</dbReference>
<dbReference type="PANTHER" id="PTHR16943:SF8">
    <property type="entry name" value="2-METHYLCITRATE DEHYDRATASE"/>
    <property type="match status" value="1"/>
</dbReference>
<evidence type="ECO:0000313" key="4">
    <source>
        <dbReference type="EMBL" id="AUV80789.1"/>
    </source>
</evidence>
<dbReference type="Pfam" id="PF19305">
    <property type="entry name" value="MmgE_PrpD_C"/>
    <property type="match status" value="1"/>
</dbReference>
<evidence type="ECO:0000259" key="3">
    <source>
        <dbReference type="Pfam" id="PF19305"/>
    </source>
</evidence>
<dbReference type="InterPro" id="IPR036148">
    <property type="entry name" value="MmgE/PrpD_sf"/>
</dbReference>
<organism evidence="4 5">
    <name type="scientific">Salinigranum rubrum</name>
    <dbReference type="NCBI Taxonomy" id="755307"/>
    <lineage>
        <taxon>Archaea</taxon>
        <taxon>Methanobacteriati</taxon>
        <taxon>Methanobacteriota</taxon>
        <taxon>Stenosarchaea group</taxon>
        <taxon>Halobacteria</taxon>
        <taxon>Halobacteriales</taxon>
        <taxon>Haloferacaceae</taxon>
        <taxon>Salinigranum</taxon>
    </lineage>
</organism>
<accession>A0A2I8VIB0</accession>
<sequence>MNETVALARFVEETSLTDVPDDVRQKAKEAITDLVGVAVYGSYHEVGERVASYVDATFAEGTATVFGRGDASPPGAALANASFGHAVDFDDTFESIVIHPTSPVFSAALAVGEQVDATGPEVLTAYVVGVEAAYRTGHSTYPEHYENGWHSTGTVGTFGATAAAASVMGLPTEQVRHAFGIAASGSSALKKNFGTMTKPLHSGHAAQMGVRAATLAAEGFTADPSVFEGKIGYGTVMTPGGTYDPDELTEDLGETWAVMDIGYKPYPSGVITHAAMDALREIVVDHDLEPEDVETVTVALDDAASEMLHHANPETGLEAKFSIEFCLASVLLERDPGIHEFTDEYVTAPATREQTRKVTRAFEENLFGGNYANYAARVEVTTVEGERLSNEMIHAPGSPNNPLSEERLRAKFDECARDVLSDADADDAYEAIMDLESDDAVDRLTDAVSA</sequence>